<dbReference type="AlphaFoldDB" id="A0A7J0BMC3"/>
<evidence type="ECO:0000313" key="2">
    <source>
        <dbReference type="Proteomes" id="UP000503840"/>
    </source>
</evidence>
<evidence type="ECO:0000313" key="1">
    <source>
        <dbReference type="EMBL" id="GFM34826.1"/>
    </source>
</evidence>
<sequence>MVKILAHKWKQKNHHAVDADKPPFFIVRCYNVEYIEKQGSDVRRVSRGAVRHGDVWKEQYADANGDDEVEQVNLAKCGNTGQRVYLVSK</sequence>
<dbReference type="EMBL" id="BLVO01000016">
    <property type="protein sequence ID" value="GFM34826.1"/>
    <property type="molecule type" value="Genomic_DNA"/>
</dbReference>
<proteinExistence type="predicted"/>
<dbReference type="Proteomes" id="UP000503840">
    <property type="component" value="Unassembled WGS sequence"/>
</dbReference>
<accession>A0A7J0BMC3</accession>
<reference evidence="1 2" key="1">
    <citation type="submission" date="2020-05" db="EMBL/GenBank/DDBJ databases">
        <title>Draft genome sequence of Desulfovibrio sp. strain HN2T.</title>
        <authorList>
            <person name="Ueno A."/>
            <person name="Tamazawa S."/>
            <person name="Tamamura S."/>
            <person name="Murakami T."/>
            <person name="Kiyama T."/>
            <person name="Inomata H."/>
            <person name="Amano Y."/>
            <person name="Miyakawa K."/>
            <person name="Tamaki H."/>
            <person name="Naganuma T."/>
            <person name="Kaneko K."/>
        </authorList>
    </citation>
    <scope>NUCLEOTIDE SEQUENCE [LARGE SCALE GENOMIC DNA]</scope>
    <source>
        <strain evidence="1 2">HN2</strain>
    </source>
</reference>
<protein>
    <submittedName>
        <fullName evidence="1">Uncharacterized protein</fullName>
    </submittedName>
</protein>
<comment type="caution">
    <text evidence="1">The sequence shown here is derived from an EMBL/GenBank/DDBJ whole genome shotgun (WGS) entry which is preliminary data.</text>
</comment>
<keyword evidence="2" id="KW-1185">Reference proteome</keyword>
<organism evidence="1 2">
    <name type="scientific">Desulfovibrio subterraneus</name>
    <dbReference type="NCBI Taxonomy" id="2718620"/>
    <lineage>
        <taxon>Bacteria</taxon>
        <taxon>Pseudomonadati</taxon>
        <taxon>Thermodesulfobacteriota</taxon>
        <taxon>Desulfovibrionia</taxon>
        <taxon>Desulfovibrionales</taxon>
        <taxon>Desulfovibrionaceae</taxon>
        <taxon>Desulfovibrio</taxon>
    </lineage>
</organism>
<gene>
    <name evidence="1" type="ORF">DSM101010T_31910</name>
</gene>
<name>A0A7J0BMC3_9BACT</name>